<dbReference type="EMBL" id="AAFI02000032">
    <property type="protein sequence ID" value="EAL67628.1"/>
    <property type="molecule type" value="Genomic_DNA"/>
</dbReference>
<organism evidence="2 3">
    <name type="scientific">Dictyostelium discoideum</name>
    <name type="common">Social amoeba</name>
    <dbReference type="NCBI Taxonomy" id="44689"/>
    <lineage>
        <taxon>Eukaryota</taxon>
        <taxon>Amoebozoa</taxon>
        <taxon>Evosea</taxon>
        <taxon>Eumycetozoa</taxon>
        <taxon>Dictyostelia</taxon>
        <taxon>Dictyosteliales</taxon>
        <taxon>Dictyosteliaceae</taxon>
        <taxon>Dictyostelium</taxon>
    </lineage>
</organism>
<protein>
    <submittedName>
        <fullName evidence="2">Uncharacterized protein</fullName>
    </submittedName>
</protein>
<dbReference type="InParanoid" id="Q54WE3"/>
<dbReference type="RefSeq" id="XP_641610.1">
    <property type="nucleotide sequence ID" value="XM_636518.1"/>
</dbReference>
<dbReference type="KEGG" id="ddi:DDB_G0279707"/>
<feature type="signal peptide" evidence="1">
    <location>
        <begin position="1"/>
        <end position="20"/>
    </location>
</feature>
<feature type="chain" id="PRO_5004249996" evidence="1">
    <location>
        <begin position="21"/>
        <end position="217"/>
    </location>
</feature>
<keyword evidence="1" id="KW-0732">Signal</keyword>
<dbReference type="VEuPathDB" id="AmoebaDB:DDB_G0279707"/>
<sequence>MKLLLSLLCLVYFLVASVSSQNNTINFTPFFDAQCQKEGGGIGFGYDPSNCYNFHPGQCPHPNFIPLISPDDLNNICLKVKDVSSTEWTLEFRSNGDCEQGDLIAEETFTSDCAYSSFFGAYYSVSKYNVNELPSQTMLFYIYNKQGFEVCTLMDTLNFNFLFNNTVLTGQANGKTFQEKYFCNGAAYTTVCQGDHYCKTNELVGCDDLDFQASCTD</sequence>
<dbReference type="PANTHER" id="PTHR39523">
    <property type="entry name" value="TRANSMEMBRANE PROTEIN"/>
    <property type="match status" value="1"/>
</dbReference>
<dbReference type="PaxDb" id="44689-DDB0205997"/>
<dbReference type="FunCoup" id="Q54WE3">
    <property type="interactions" value="161"/>
</dbReference>
<name>Q54WE3_DICDI</name>
<evidence type="ECO:0000313" key="2">
    <source>
        <dbReference type="EMBL" id="EAL67628.1"/>
    </source>
</evidence>
<dbReference type="PANTHER" id="PTHR39523:SF1">
    <property type="entry name" value="TRANSMEMBRANE PROTEIN"/>
    <property type="match status" value="1"/>
</dbReference>
<dbReference type="AlphaFoldDB" id="Q54WE3"/>
<dbReference type="HOGENOM" id="CLU_1345350_0_0_1"/>
<dbReference type="InterPro" id="IPR021837">
    <property type="entry name" value="CfaA/B/C"/>
</dbReference>
<dbReference type="Pfam" id="PF11912">
    <property type="entry name" value="CfaA_B_C"/>
    <property type="match status" value="1"/>
</dbReference>
<evidence type="ECO:0000313" key="3">
    <source>
        <dbReference type="Proteomes" id="UP000002195"/>
    </source>
</evidence>
<proteinExistence type="predicted"/>
<evidence type="ECO:0000256" key="1">
    <source>
        <dbReference type="SAM" id="SignalP"/>
    </source>
</evidence>
<dbReference type="PhylomeDB" id="Q54WE3"/>
<accession>Q54WE3</accession>
<gene>
    <name evidence="2" type="ORF">DDB_G0279707</name>
</gene>
<reference evidence="2 3" key="1">
    <citation type="journal article" date="2005" name="Nature">
        <title>The genome of the social amoeba Dictyostelium discoideum.</title>
        <authorList>
            <consortium name="The Dictyostelium discoideum Sequencing Consortium"/>
            <person name="Eichinger L."/>
            <person name="Pachebat J.A."/>
            <person name="Glockner G."/>
            <person name="Rajandream M.A."/>
            <person name="Sucgang R."/>
            <person name="Berriman M."/>
            <person name="Song J."/>
            <person name="Olsen R."/>
            <person name="Szafranski K."/>
            <person name="Xu Q."/>
            <person name="Tunggal B."/>
            <person name="Kummerfeld S."/>
            <person name="Madera M."/>
            <person name="Konfortov B.A."/>
            <person name="Rivero F."/>
            <person name="Bankier A.T."/>
            <person name="Lehmann R."/>
            <person name="Hamlin N."/>
            <person name="Davies R."/>
            <person name="Gaudet P."/>
            <person name="Fey P."/>
            <person name="Pilcher K."/>
            <person name="Chen G."/>
            <person name="Saunders D."/>
            <person name="Sodergren E."/>
            <person name="Davis P."/>
            <person name="Kerhornou A."/>
            <person name="Nie X."/>
            <person name="Hall N."/>
            <person name="Anjard C."/>
            <person name="Hemphill L."/>
            <person name="Bason N."/>
            <person name="Farbrother P."/>
            <person name="Desany B."/>
            <person name="Just E."/>
            <person name="Morio T."/>
            <person name="Rost R."/>
            <person name="Churcher C."/>
            <person name="Cooper J."/>
            <person name="Haydock S."/>
            <person name="van Driessche N."/>
            <person name="Cronin A."/>
            <person name="Goodhead I."/>
            <person name="Muzny D."/>
            <person name="Mourier T."/>
            <person name="Pain A."/>
            <person name="Lu M."/>
            <person name="Harper D."/>
            <person name="Lindsay R."/>
            <person name="Hauser H."/>
            <person name="James K."/>
            <person name="Quiles M."/>
            <person name="Madan Babu M."/>
            <person name="Saito T."/>
            <person name="Buchrieser C."/>
            <person name="Wardroper A."/>
            <person name="Felder M."/>
            <person name="Thangavelu M."/>
            <person name="Johnson D."/>
            <person name="Knights A."/>
            <person name="Loulseged H."/>
            <person name="Mungall K."/>
            <person name="Oliver K."/>
            <person name="Price C."/>
            <person name="Quail M.A."/>
            <person name="Urushihara H."/>
            <person name="Hernandez J."/>
            <person name="Rabbinowitsch E."/>
            <person name="Steffen D."/>
            <person name="Sanders M."/>
            <person name="Ma J."/>
            <person name="Kohara Y."/>
            <person name="Sharp S."/>
            <person name="Simmonds M."/>
            <person name="Spiegler S."/>
            <person name="Tivey A."/>
            <person name="Sugano S."/>
            <person name="White B."/>
            <person name="Walker D."/>
            <person name="Woodward J."/>
            <person name="Winckler T."/>
            <person name="Tanaka Y."/>
            <person name="Shaulsky G."/>
            <person name="Schleicher M."/>
            <person name="Weinstock G."/>
            <person name="Rosenthal A."/>
            <person name="Cox E.C."/>
            <person name="Chisholm R.L."/>
            <person name="Gibbs R."/>
            <person name="Loomis W.F."/>
            <person name="Platzer M."/>
            <person name="Kay R.R."/>
            <person name="Williams J."/>
            <person name="Dear P.H."/>
            <person name="Noegel A.A."/>
            <person name="Barrell B."/>
            <person name="Kuspa A."/>
        </authorList>
    </citation>
    <scope>NUCLEOTIDE SEQUENCE [LARGE SCALE GENOMIC DNA]</scope>
    <source>
        <strain evidence="2 3">AX4</strain>
    </source>
</reference>
<dbReference type="GeneID" id="8622188"/>
<keyword evidence="3" id="KW-1185">Reference proteome</keyword>
<dbReference type="GO" id="GO:0009617">
    <property type="term" value="P:response to bacterium"/>
    <property type="evidence" value="ECO:0007007"/>
    <property type="project" value="dictyBase"/>
</dbReference>
<comment type="caution">
    <text evidence="2">The sequence shown here is derived from an EMBL/GenBank/DDBJ whole genome shotgun (WGS) entry which is preliminary data.</text>
</comment>
<dbReference type="dictyBase" id="DDB_G0279707">
    <property type="gene designation" value="iliP"/>
</dbReference>
<dbReference type="Proteomes" id="UP000002195">
    <property type="component" value="Unassembled WGS sequence"/>
</dbReference>